<organism evidence="1 2">
    <name type="scientific">Methanomethylovorans hollandica (strain DSM 15978 / NBRC 107637 / DMS1)</name>
    <dbReference type="NCBI Taxonomy" id="867904"/>
    <lineage>
        <taxon>Archaea</taxon>
        <taxon>Methanobacteriati</taxon>
        <taxon>Methanobacteriota</taxon>
        <taxon>Stenosarchaea group</taxon>
        <taxon>Methanomicrobia</taxon>
        <taxon>Methanosarcinales</taxon>
        <taxon>Methanosarcinaceae</taxon>
        <taxon>Methanomethylovorans</taxon>
    </lineage>
</organism>
<evidence type="ECO:0000313" key="2">
    <source>
        <dbReference type="Proteomes" id="UP000010866"/>
    </source>
</evidence>
<dbReference type="RefSeq" id="WP_015324549.1">
    <property type="nucleotide sequence ID" value="NC_019977.1"/>
</dbReference>
<sequence>MENLDMKCAQLGARIGSKVEEKILTDALGVLQEQGVYAFFLYLEANKKHDGKFISNQCLKFMGSTPEHNSLITSNDEENKPFPRILALSEDLDNLLFARDLLLQALVYGRYHAKINSKKEPQ</sequence>
<dbReference type="EMBL" id="CP003362">
    <property type="protein sequence ID" value="AGB49383.1"/>
    <property type="molecule type" value="Genomic_DNA"/>
</dbReference>
<dbReference type="AlphaFoldDB" id="L0KZ76"/>
<accession>L0KZ76</accession>
<keyword evidence="2" id="KW-1185">Reference proteome</keyword>
<evidence type="ECO:0000313" key="1">
    <source>
        <dbReference type="EMBL" id="AGB49383.1"/>
    </source>
</evidence>
<dbReference type="STRING" id="867904.Metho_1149"/>
<dbReference type="Proteomes" id="UP000010866">
    <property type="component" value="Chromosome"/>
</dbReference>
<protein>
    <recommendedName>
        <fullName evidence="3">CRISPR type III-B/RAMP module-associated protein Cmr5</fullName>
    </recommendedName>
</protein>
<evidence type="ECO:0008006" key="3">
    <source>
        <dbReference type="Google" id="ProtNLM"/>
    </source>
</evidence>
<reference evidence="2" key="1">
    <citation type="submission" date="2012-02" db="EMBL/GenBank/DDBJ databases">
        <title>Complete sequence of chromosome of Methanomethylovorans hollandica DSM 15978.</title>
        <authorList>
            <person name="Lucas S."/>
            <person name="Copeland A."/>
            <person name="Lapidus A."/>
            <person name="Glavina del Rio T."/>
            <person name="Dalin E."/>
            <person name="Tice H."/>
            <person name="Bruce D."/>
            <person name="Goodwin L."/>
            <person name="Pitluck S."/>
            <person name="Peters L."/>
            <person name="Mikhailova N."/>
            <person name="Held B."/>
            <person name="Kyrpides N."/>
            <person name="Mavromatis K."/>
            <person name="Ivanova N."/>
            <person name="Brettin T."/>
            <person name="Detter J.C."/>
            <person name="Han C."/>
            <person name="Larimer F."/>
            <person name="Land M."/>
            <person name="Hauser L."/>
            <person name="Markowitz V."/>
            <person name="Cheng J.-F."/>
            <person name="Hugenholtz P."/>
            <person name="Woyke T."/>
            <person name="Wu D."/>
            <person name="Spring S."/>
            <person name="Schroeder M."/>
            <person name="Brambilla E."/>
            <person name="Klenk H.-P."/>
            <person name="Eisen J.A."/>
        </authorList>
    </citation>
    <scope>NUCLEOTIDE SEQUENCE [LARGE SCALE GENOMIC DNA]</scope>
    <source>
        <strain evidence="2">DSM 15978 / NBRC 107637 / DMS1</strain>
    </source>
</reference>
<dbReference type="GeneID" id="14406958"/>
<gene>
    <name evidence="1" type="ordered locus">Metho_1149</name>
</gene>
<dbReference type="HOGENOM" id="CLU_140162_1_0_2"/>
<dbReference type="KEGG" id="mhz:Metho_1149"/>
<name>L0KZ76_METHD</name>
<proteinExistence type="predicted"/>